<dbReference type="SMART" id="SM00267">
    <property type="entry name" value="GGDEF"/>
    <property type="match status" value="1"/>
</dbReference>
<gene>
    <name evidence="7" type="ORF">D8M05_16715</name>
</gene>
<accession>A0A494YT57</accession>
<keyword evidence="1" id="KW-1133">Transmembrane helix</keyword>
<dbReference type="PANTHER" id="PTHR44757">
    <property type="entry name" value="DIGUANYLATE CYCLASE DGCP"/>
    <property type="match status" value="1"/>
</dbReference>
<dbReference type="EMBL" id="RBZO01000033">
    <property type="protein sequence ID" value="RKQ13315.1"/>
    <property type="molecule type" value="Genomic_DNA"/>
</dbReference>
<dbReference type="Pfam" id="PF03707">
    <property type="entry name" value="MHYT"/>
    <property type="match status" value="2"/>
</dbReference>
<keyword evidence="8" id="KW-1185">Reference proteome</keyword>
<dbReference type="SUPFAM" id="SSF55785">
    <property type="entry name" value="PYP-like sensor domain (PAS domain)"/>
    <property type="match status" value="2"/>
</dbReference>
<dbReference type="InterPro" id="IPR035919">
    <property type="entry name" value="EAL_sf"/>
</dbReference>
<dbReference type="PROSITE" id="PS50112">
    <property type="entry name" value="PAS"/>
    <property type="match status" value="2"/>
</dbReference>
<dbReference type="InterPro" id="IPR052155">
    <property type="entry name" value="Biofilm_reg_signaling"/>
</dbReference>
<evidence type="ECO:0000256" key="1">
    <source>
        <dbReference type="PROSITE-ProRule" id="PRU00244"/>
    </source>
</evidence>
<feature type="domain" description="PAS" evidence="2">
    <location>
        <begin position="379"/>
        <end position="449"/>
    </location>
</feature>
<feature type="transmembrane region" description="Helical" evidence="1">
    <location>
        <begin position="140"/>
        <end position="160"/>
    </location>
</feature>
<protein>
    <submittedName>
        <fullName evidence="7">EAL domain-containing protein</fullName>
    </submittedName>
</protein>
<dbReference type="PROSITE" id="PS50887">
    <property type="entry name" value="GGDEF"/>
    <property type="match status" value="1"/>
</dbReference>
<dbReference type="InterPro" id="IPR029787">
    <property type="entry name" value="Nucleotide_cyclase"/>
</dbReference>
<dbReference type="RefSeq" id="WP_121133854.1">
    <property type="nucleotide sequence ID" value="NZ_JBHUIL010000023.1"/>
</dbReference>
<dbReference type="Pfam" id="PF00990">
    <property type="entry name" value="GGDEF"/>
    <property type="match status" value="1"/>
</dbReference>
<evidence type="ECO:0000259" key="3">
    <source>
        <dbReference type="PROSITE" id="PS50113"/>
    </source>
</evidence>
<dbReference type="GO" id="GO:0016020">
    <property type="term" value="C:membrane"/>
    <property type="evidence" value="ECO:0007669"/>
    <property type="project" value="UniProtKB-UniRule"/>
</dbReference>
<keyword evidence="1" id="KW-0812">Transmembrane</keyword>
<dbReference type="InterPro" id="IPR001610">
    <property type="entry name" value="PAC"/>
</dbReference>
<dbReference type="InterPro" id="IPR000160">
    <property type="entry name" value="GGDEF_dom"/>
</dbReference>
<dbReference type="Gene3D" id="3.30.450.20">
    <property type="entry name" value="PAS domain"/>
    <property type="match status" value="2"/>
</dbReference>
<reference evidence="7 8" key="1">
    <citation type="journal article" date="2015" name="Antonie Van Leeuwenhoek">
        <title>Oceanobacillus bengalensis sp. nov., a bacterium isolated from seawater of the Bay of Bengal.</title>
        <authorList>
            <person name="Yongchang O."/>
            <person name="Xiang W."/>
            <person name="Wang G."/>
        </authorList>
    </citation>
    <scope>NUCLEOTIDE SEQUENCE [LARGE SCALE GENOMIC DNA]</scope>
    <source>
        <strain evidence="7 8">MCCC 1K00260</strain>
    </source>
</reference>
<dbReference type="InterPro" id="IPR000014">
    <property type="entry name" value="PAS"/>
</dbReference>
<dbReference type="NCBIfam" id="TIGR00229">
    <property type="entry name" value="sensory_box"/>
    <property type="match status" value="2"/>
</dbReference>
<dbReference type="InterPro" id="IPR043128">
    <property type="entry name" value="Rev_trsase/Diguanyl_cyclase"/>
</dbReference>
<organism evidence="7 8">
    <name type="scientific">Oceanobacillus bengalensis</name>
    <dbReference type="NCBI Taxonomy" id="1435466"/>
    <lineage>
        <taxon>Bacteria</taxon>
        <taxon>Bacillati</taxon>
        <taxon>Bacillota</taxon>
        <taxon>Bacilli</taxon>
        <taxon>Bacillales</taxon>
        <taxon>Bacillaceae</taxon>
        <taxon>Oceanobacillus</taxon>
    </lineage>
</organism>
<feature type="transmembrane region" description="Helical" evidence="1">
    <location>
        <begin position="6"/>
        <end position="29"/>
    </location>
</feature>
<feature type="domain" description="GGDEF" evidence="5">
    <location>
        <begin position="534"/>
        <end position="666"/>
    </location>
</feature>
<dbReference type="SMART" id="SM00086">
    <property type="entry name" value="PAC"/>
    <property type="match status" value="2"/>
</dbReference>
<dbReference type="SUPFAM" id="SSF141868">
    <property type="entry name" value="EAL domain-like"/>
    <property type="match status" value="1"/>
</dbReference>
<dbReference type="NCBIfam" id="TIGR00254">
    <property type="entry name" value="GGDEF"/>
    <property type="match status" value="1"/>
</dbReference>
<proteinExistence type="predicted"/>
<dbReference type="CDD" id="cd01948">
    <property type="entry name" value="EAL"/>
    <property type="match status" value="1"/>
</dbReference>
<dbReference type="SMART" id="SM00091">
    <property type="entry name" value="PAS"/>
    <property type="match status" value="2"/>
</dbReference>
<dbReference type="InterPro" id="IPR035965">
    <property type="entry name" value="PAS-like_dom_sf"/>
</dbReference>
<evidence type="ECO:0000313" key="8">
    <source>
        <dbReference type="Proteomes" id="UP000281813"/>
    </source>
</evidence>
<evidence type="ECO:0000313" key="7">
    <source>
        <dbReference type="EMBL" id="RKQ13315.1"/>
    </source>
</evidence>
<evidence type="ECO:0000259" key="2">
    <source>
        <dbReference type="PROSITE" id="PS50112"/>
    </source>
</evidence>
<dbReference type="SMART" id="SM00052">
    <property type="entry name" value="EAL"/>
    <property type="match status" value="1"/>
</dbReference>
<name>A0A494YT57_9BACI</name>
<feature type="domain" description="PAS" evidence="2">
    <location>
        <begin position="255"/>
        <end position="325"/>
    </location>
</feature>
<feature type="domain" description="PAC" evidence="3">
    <location>
        <begin position="451"/>
        <end position="502"/>
    </location>
</feature>
<dbReference type="PROSITE" id="PS50883">
    <property type="entry name" value="EAL"/>
    <property type="match status" value="1"/>
</dbReference>
<dbReference type="Proteomes" id="UP000281813">
    <property type="component" value="Unassembled WGS sequence"/>
</dbReference>
<dbReference type="InterPro" id="IPR001633">
    <property type="entry name" value="EAL_dom"/>
</dbReference>
<feature type="transmembrane region" description="Helical" evidence="1">
    <location>
        <begin position="172"/>
        <end position="193"/>
    </location>
</feature>
<dbReference type="Gene3D" id="3.20.20.450">
    <property type="entry name" value="EAL domain"/>
    <property type="match status" value="1"/>
</dbReference>
<evidence type="ECO:0000259" key="5">
    <source>
        <dbReference type="PROSITE" id="PS50887"/>
    </source>
</evidence>
<dbReference type="PROSITE" id="PS50113">
    <property type="entry name" value="PAC"/>
    <property type="match status" value="1"/>
</dbReference>
<comment type="caution">
    <text evidence="7">The sequence shown here is derived from an EMBL/GenBank/DDBJ whole genome shotgun (WGS) entry which is preliminary data.</text>
</comment>
<sequence length="926" mass="106058">MIQAAFNPLLAIFSVFIAVISSYTTLVLVERIFDGKRSRKMSWIISGTLVMGTGIFSMHFIAIIAFHVDSPMTYNVSLLFLSYLSALLSAFAAFYILYADPLTKAKIVLSGVMIGIGIILLHYIATFATHEPVQIQYQSIYFFLSIFISIVFSIISIVLFAKMKEGPHISNVNKGLVAIVLGLTISIMHFAGIKATHFPEQNHDHSLNNEIDTFTLGILLSCSTLIIMIIALFTAFHDYRALKKSKRLFNQIKESEERYRHLVELSPQPIVVHDGQEILFVNEICLKIIHATNKDELIGKSIIEFILPQYRAVVEDRIQKLQNGEQVKSMELQIMTFKASIIDVEIAGIGIRYDNKAAFQLVLRDITEQKKVKRELAEQKQRYRSLFEYNPDLVFSMNPQGHYTEFNSTVWDMLGYSKDDSLQMSYHDVVDSKYLDITNENFKKALEGKPQKYEIEIIAKNGERIPINVTNIPIIVEGMVSGVFGIAKDMSKEKAALKKIEELAYTDQLTGLPNRTWFYNYISEVVEKTKVHQQTIAILSIDFDNFKNVNDTLGHNIGDLFLRRVSERLIKCLRKHDKIARIGGDEFIIILEDVTEEEAIQLAKLILKVMNQTMNLFGHEIVVTLSIGISIHSDFKLDLESMIKQADLAMYLAKEQRKNNYQLFTKELNEKVTRRLKLERSLRKAIKQKELKLYYQPQVDIQTGKLLGIEALLRWNPSFGFVSPNEFIPIAEETGLIVQIGEWVMNEACRKIKQWEKHELLNVPISINVSVRQFRDSNFVRKVKEIISKEKINPKFLEIEITERVMFNVEESSESIKDLREFGIMVAIDDFGVGYSSLYLIANLDYDTLKIDKSLIDDLLNNERKMAILSAIIDATNNHKRIIIEGIETKEQVEVLKNFSVIGQGYFFSHPLPAKELELKVKQIGR</sequence>
<feature type="transmembrane region" description="Helical" evidence="1">
    <location>
        <begin position="107"/>
        <end position="128"/>
    </location>
</feature>
<evidence type="ECO:0000259" key="6">
    <source>
        <dbReference type="PROSITE" id="PS50924"/>
    </source>
</evidence>
<dbReference type="SUPFAM" id="SSF55073">
    <property type="entry name" value="Nucleotide cyclase"/>
    <property type="match status" value="1"/>
</dbReference>
<feature type="transmembrane region" description="Helical" evidence="1">
    <location>
        <begin position="213"/>
        <end position="236"/>
    </location>
</feature>
<feature type="transmembrane region" description="Helical" evidence="1">
    <location>
        <begin position="41"/>
        <end position="66"/>
    </location>
</feature>
<feature type="transmembrane region" description="Helical" evidence="1">
    <location>
        <begin position="78"/>
        <end position="98"/>
    </location>
</feature>
<dbReference type="AlphaFoldDB" id="A0A494YT57"/>
<dbReference type="InterPro" id="IPR000700">
    <property type="entry name" value="PAS-assoc_C"/>
</dbReference>
<dbReference type="FunFam" id="3.30.70.270:FF:000001">
    <property type="entry name" value="Diguanylate cyclase domain protein"/>
    <property type="match status" value="1"/>
</dbReference>
<dbReference type="CDD" id="cd00130">
    <property type="entry name" value="PAS"/>
    <property type="match status" value="2"/>
</dbReference>
<feature type="domain" description="EAL" evidence="4">
    <location>
        <begin position="675"/>
        <end position="925"/>
    </location>
</feature>
<dbReference type="PANTHER" id="PTHR44757:SF2">
    <property type="entry name" value="BIOFILM ARCHITECTURE MAINTENANCE PROTEIN MBAA"/>
    <property type="match status" value="1"/>
</dbReference>
<keyword evidence="1" id="KW-0472">Membrane</keyword>
<dbReference type="PROSITE" id="PS50924">
    <property type="entry name" value="MHYT"/>
    <property type="match status" value="1"/>
</dbReference>
<dbReference type="InterPro" id="IPR005330">
    <property type="entry name" value="MHYT_dom"/>
</dbReference>
<dbReference type="Pfam" id="PF00563">
    <property type="entry name" value="EAL"/>
    <property type="match status" value="1"/>
</dbReference>
<dbReference type="CDD" id="cd01949">
    <property type="entry name" value="GGDEF"/>
    <property type="match status" value="1"/>
</dbReference>
<evidence type="ECO:0000259" key="4">
    <source>
        <dbReference type="PROSITE" id="PS50883"/>
    </source>
</evidence>
<feature type="domain" description="MHYT" evidence="6">
    <location>
        <begin position="6"/>
        <end position="199"/>
    </location>
</feature>
<dbReference type="Pfam" id="PF13426">
    <property type="entry name" value="PAS_9"/>
    <property type="match status" value="2"/>
</dbReference>
<dbReference type="Gene3D" id="3.30.70.270">
    <property type="match status" value="1"/>
</dbReference>